<dbReference type="GO" id="GO:0051607">
    <property type="term" value="P:defense response to virus"/>
    <property type="evidence" value="ECO:0007669"/>
    <property type="project" value="UniProtKB-KW"/>
</dbReference>
<evidence type="ECO:0000256" key="1">
    <source>
        <dbReference type="ARBA" id="ARBA00023118"/>
    </source>
</evidence>
<evidence type="ECO:0000256" key="2">
    <source>
        <dbReference type="ARBA" id="ARBA00025626"/>
    </source>
</evidence>
<reference evidence="3" key="1">
    <citation type="submission" date="2020-04" db="EMBL/GenBank/DDBJ databases">
        <title>Deep metagenomics examines the oral microbiome during advanced dental caries in children, revealing novel taxa and co-occurrences with host molecules.</title>
        <authorList>
            <person name="Baker J.L."/>
            <person name="Morton J.T."/>
            <person name="Dinis M."/>
            <person name="Alvarez R."/>
            <person name="Tran N.C."/>
            <person name="Knight R."/>
            <person name="Edlund A."/>
        </authorList>
    </citation>
    <scope>NUCLEOTIDE SEQUENCE</scope>
    <source>
        <strain evidence="3">JCVI_23_bin.11</strain>
    </source>
</reference>
<proteinExistence type="predicted"/>
<dbReference type="Pfam" id="PF01905">
    <property type="entry name" value="DevR"/>
    <property type="match status" value="1"/>
</dbReference>
<dbReference type="AlphaFoldDB" id="A0A930E1C1"/>
<evidence type="ECO:0000313" key="3">
    <source>
        <dbReference type="EMBL" id="MBF1306795.1"/>
    </source>
</evidence>
<organism evidence="3 4">
    <name type="scientific">Parvimonas micra</name>
    <dbReference type="NCBI Taxonomy" id="33033"/>
    <lineage>
        <taxon>Bacteria</taxon>
        <taxon>Bacillati</taxon>
        <taxon>Bacillota</taxon>
        <taxon>Tissierellia</taxon>
        <taxon>Tissierellales</taxon>
        <taxon>Peptoniphilaceae</taxon>
        <taxon>Parvimonas</taxon>
    </lineage>
</organism>
<comment type="caution">
    <text evidence="3">The sequence shown here is derived from an EMBL/GenBank/DDBJ whole genome shotgun (WGS) entry which is preliminary data.</text>
</comment>
<dbReference type="EMBL" id="JABZRE010000007">
    <property type="protein sequence ID" value="MBF1306795.1"/>
    <property type="molecule type" value="Genomic_DNA"/>
</dbReference>
<evidence type="ECO:0000313" key="4">
    <source>
        <dbReference type="Proteomes" id="UP000758611"/>
    </source>
</evidence>
<sequence length="300" mass="33873">MENKEKKNLGLTLTIICNITSNYGESLGNASSVQKVFKNGKIYATRSRESMKNAIMTQSGMYDDLKVVVDKKVTQKEVTEKLNASNCRALEGGYMNTNNLTVIRKSSFYLTDAVACDEFVNETRFHNNLCLASTYARDNGINLQEKAGESGLMPYQYEFDKSLKKYSITIDLDKVGVDENFNAEAEVSEKIERVNLILETIENLSLVVKGNLDNAEPLMIFGGIGNCKTHYFDNVVNVTKSTLKITDELIERLNKEDYKIAFIEGGNFVNEKEIKEKLNPISVTEFFEKLKGDVKKYYEG</sequence>
<comment type="function">
    <text evidence="2">CRISPR (clustered regularly interspaced short palindromic repeat) is an adaptive immune system that provides protection against mobile genetic elements (viruses, transposable elements and conjugative plasmids). CRISPR clusters contain spacers, sequences complementary to antecedent mobile elements, and target invading nucleic acids. CRISPR clusters are transcribed and processed into CRISPR RNA (crRNA).</text>
</comment>
<accession>A0A930E1C1</accession>
<name>A0A930E1C1_9FIRM</name>
<dbReference type="InterPro" id="IPR010154">
    <property type="entry name" value="CRISPR-assoc_Cas7/Cst2/DevR"/>
</dbReference>
<dbReference type="RefSeq" id="WP_278477355.1">
    <property type="nucleotide sequence ID" value="NZ_JABZRE010000007.1"/>
</dbReference>
<dbReference type="InterPro" id="IPR013414">
    <property type="entry name" value="Cas7/Cst2/DevR_sub_I-B/Tneap"/>
</dbReference>
<protein>
    <submittedName>
        <fullName evidence="3">Type I-B CRISPR-associated protein Cas7/Cst2/DevR</fullName>
    </submittedName>
</protein>
<keyword evidence="1" id="KW-0051">Antiviral defense</keyword>
<dbReference type="Proteomes" id="UP000758611">
    <property type="component" value="Unassembled WGS sequence"/>
</dbReference>
<dbReference type="NCBIfam" id="TIGR02585">
    <property type="entry name" value="cas_Cst2_DevR"/>
    <property type="match status" value="1"/>
</dbReference>
<dbReference type="NCBIfam" id="TIGR01875">
    <property type="entry name" value="cas_MJ0381"/>
    <property type="match status" value="1"/>
</dbReference>
<gene>
    <name evidence="3" type="primary">cas7i</name>
    <name evidence="3" type="ORF">HXM94_03250</name>
</gene>